<dbReference type="RefSeq" id="WP_141191587.1">
    <property type="nucleotide sequence ID" value="NZ_JBHUMR010000028.1"/>
</dbReference>
<evidence type="ECO:0000259" key="1">
    <source>
        <dbReference type="Pfam" id="PF12728"/>
    </source>
</evidence>
<accession>A0ABW5PV03</accession>
<dbReference type="EMBL" id="JBHUMR010000028">
    <property type="protein sequence ID" value="MFD2618743.1"/>
    <property type="molecule type" value="Genomic_DNA"/>
</dbReference>
<dbReference type="Pfam" id="PF12728">
    <property type="entry name" value="HTH_17"/>
    <property type="match status" value="1"/>
</dbReference>
<dbReference type="NCBIfam" id="TIGR01764">
    <property type="entry name" value="excise"/>
    <property type="match status" value="1"/>
</dbReference>
<feature type="domain" description="Helix-turn-helix" evidence="1">
    <location>
        <begin position="151"/>
        <end position="195"/>
    </location>
</feature>
<evidence type="ECO:0000313" key="3">
    <source>
        <dbReference type="Proteomes" id="UP001597458"/>
    </source>
</evidence>
<dbReference type="Proteomes" id="UP001597458">
    <property type="component" value="Unassembled WGS sequence"/>
</dbReference>
<name>A0ABW5PV03_9BACI</name>
<organism evidence="2 3">
    <name type="scientific">Terrilactibacillus laevilacticus</name>
    <dbReference type="NCBI Taxonomy" id="1380157"/>
    <lineage>
        <taxon>Bacteria</taxon>
        <taxon>Bacillati</taxon>
        <taxon>Bacillota</taxon>
        <taxon>Bacilli</taxon>
        <taxon>Bacillales</taxon>
        <taxon>Bacillaceae</taxon>
        <taxon>Terrilactibacillus</taxon>
    </lineage>
</organism>
<dbReference type="InterPro" id="IPR010093">
    <property type="entry name" value="SinI_DNA-bd"/>
</dbReference>
<evidence type="ECO:0000313" key="2">
    <source>
        <dbReference type="EMBL" id="MFD2618743.1"/>
    </source>
</evidence>
<comment type="caution">
    <text evidence="2">The sequence shown here is derived from an EMBL/GenBank/DDBJ whole genome shotgun (WGS) entry which is preliminary data.</text>
</comment>
<sequence>MTATIDREQETLWDTVKFLAKQQDIDKAEAVLKATIEKSLQLLNLYTPIVSHLRFSIPAEQFLNELKHLDADIRKKISRDITEKTYEEILDYIKMISEMTEDPQVTNKKMLASILFKKAKQDARVRRKTPTQFPEVQIEIDEAVKEGEKPFYTTSEAGHKLGLSDQTIRRMCESGKFIGAYRSEGGHWRIPEENFITTREQDIKGNGILEHLDKKNQEEGDVDEFDL</sequence>
<gene>
    <name evidence="2" type="ORF">ACFSTF_15750</name>
</gene>
<protein>
    <submittedName>
        <fullName evidence="2">Helix-turn-helix domain-containing protein</fullName>
    </submittedName>
</protein>
<reference evidence="3" key="1">
    <citation type="journal article" date="2019" name="Int. J. Syst. Evol. Microbiol.">
        <title>The Global Catalogue of Microorganisms (GCM) 10K type strain sequencing project: providing services to taxonomists for standard genome sequencing and annotation.</title>
        <authorList>
            <consortium name="The Broad Institute Genomics Platform"/>
            <consortium name="The Broad Institute Genome Sequencing Center for Infectious Disease"/>
            <person name="Wu L."/>
            <person name="Ma J."/>
        </authorList>
    </citation>
    <scope>NUCLEOTIDE SEQUENCE [LARGE SCALE GENOMIC DNA]</scope>
    <source>
        <strain evidence="3">TISTR 2241</strain>
    </source>
</reference>
<dbReference type="Gene3D" id="1.10.1660.10">
    <property type="match status" value="1"/>
</dbReference>
<proteinExistence type="predicted"/>
<keyword evidence="3" id="KW-1185">Reference proteome</keyword>
<dbReference type="InterPro" id="IPR041657">
    <property type="entry name" value="HTH_17"/>
</dbReference>